<dbReference type="Proteomes" id="UP000695022">
    <property type="component" value="Unplaced"/>
</dbReference>
<dbReference type="InterPro" id="IPR036855">
    <property type="entry name" value="Znf_CCCH_sf"/>
</dbReference>
<dbReference type="RefSeq" id="XP_014676056.1">
    <property type="nucleotide sequence ID" value="XM_014820570.1"/>
</dbReference>
<comment type="catalytic activity">
    <reaction evidence="13">
        <text>5,6-dihydrouridine(47) in tRNA + NAD(+) = uridine(47) in tRNA + NADH + H(+)</text>
        <dbReference type="Rhea" id="RHEA:53364"/>
        <dbReference type="Rhea" id="RHEA-COMP:13539"/>
        <dbReference type="Rhea" id="RHEA-COMP:13540"/>
        <dbReference type="ChEBI" id="CHEBI:15378"/>
        <dbReference type="ChEBI" id="CHEBI:57540"/>
        <dbReference type="ChEBI" id="CHEBI:57945"/>
        <dbReference type="ChEBI" id="CHEBI:65315"/>
        <dbReference type="ChEBI" id="CHEBI:74443"/>
        <dbReference type="EC" id="1.3.1.89"/>
    </reaction>
    <physiologicalReaction direction="right-to-left" evidence="13">
        <dbReference type="Rhea" id="RHEA:53366"/>
    </physiologicalReaction>
</comment>
<reference evidence="22" key="1">
    <citation type="submission" date="2025-08" db="UniProtKB">
        <authorList>
            <consortium name="RefSeq"/>
        </authorList>
    </citation>
    <scope>IDENTIFICATION</scope>
</reference>
<feature type="domain" description="C3H1-type" evidence="20">
    <location>
        <begin position="111"/>
        <end position="136"/>
    </location>
</feature>
<dbReference type="PANTHER" id="PTHR45846">
    <property type="entry name" value="TRNA-DIHYDROURIDINE(47) SYNTHASE [NAD(P)(+)]-LIKE"/>
    <property type="match status" value="1"/>
</dbReference>
<dbReference type="PROSITE" id="PS50103">
    <property type="entry name" value="ZF_C3H1"/>
    <property type="match status" value="2"/>
</dbReference>
<proteinExistence type="inferred from homology"/>
<feature type="zinc finger region" description="C3H1-type" evidence="17">
    <location>
        <begin position="111"/>
        <end position="136"/>
    </location>
</feature>
<evidence type="ECO:0000256" key="18">
    <source>
        <dbReference type="RuleBase" id="RU291113"/>
    </source>
</evidence>
<comment type="catalytic activity">
    <reaction evidence="15">
        <text>a 5,6-dihydrouridine in mRNA + NADP(+) = a uridine in mRNA + NADPH + H(+)</text>
        <dbReference type="Rhea" id="RHEA:69855"/>
        <dbReference type="Rhea" id="RHEA-COMP:14658"/>
        <dbReference type="Rhea" id="RHEA-COMP:17789"/>
        <dbReference type="ChEBI" id="CHEBI:15378"/>
        <dbReference type="ChEBI" id="CHEBI:57783"/>
        <dbReference type="ChEBI" id="CHEBI:58349"/>
        <dbReference type="ChEBI" id="CHEBI:65315"/>
        <dbReference type="ChEBI" id="CHEBI:74443"/>
    </reaction>
    <physiologicalReaction direction="right-to-left" evidence="15">
        <dbReference type="Rhea" id="RHEA:69857"/>
    </physiologicalReaction>
</comment>
<dbReference type="Pfam" id="PF25585">
    <property type="entry name" value="zf-CCCH_DUS3L"/>
    <property type="match status" value="2"/>
</dbReference>
<gene>
    <name evidence="22" type="primary">LOC106816026</name>
</gene>
<sequence>MATPTDAGVAKIKAEYLKQDHVPQLNLEYTSPEIKKAMERLADASGDEPASKRVKIKGQNKNRPREKRAPMSERLCPHLLRETECPYGDNCRFIHDVERFLKSKPPDLGDHCFSFETYGKCPYGVACRYGSRHIAADNSNVVNESLWQKTLASRGGATALTGNPLGKDLQTALRRKAYDFSRADAVLREVGERLRSGRAAAEGATKHPVEAALVEGASVCEPSAVASVESATTVPESIIVEPASIGGAAMHPSVVEQVAVEIAHPQPNAVESVSVKSGSTLPRSTTIEPASIGCAALLSNPSAVEKVPIEDAVAHPQPCAVESAPGEGASTCQEPSTVDPVPSNKPSIGSELPLIGVPAEGAGPTRRHAGAVTDEDVIRTRPVERRPLDFRGKLYLAPLTTVGNLPFRRVCKRFGADVTCGEMAVATNLLQGQQSEWALLRRHASEDVFGVQLCGSHPDAMTRCAQLLREHADADFVDINAGCPLDLVCHKGAGCTLMTRAARLETIVGGMAAALDGVPLTLKMRTGLTSEKGLAAGVARRARDWGGVALMTVHGRSRQARYTRRADWAYVGECARAAAPVPVFGCGDVLSYDDYERCVATPGVAGAMIARGALYKPWLFAEIRERRDWDISAGERLDVLRDFVAFGLEHWGSDAAGVETTRRFLLEWLSFLHRYVPVGLLEQPPQRINERPPSYVGRSDLETLMASGSCADWLTISEMLLGRTPDSFVFLPKHRANAYK</sequence>
<keyword evidence="8 17" id="KW-0862">Zinc</keyword>
<evidence type="ECO:0000256" key="11">
    <source>
        <dbReference type="ARBA" id="ARBA00023027"/>
    </source>
</evidence>
<comment type="catalytic activity">
    <reaction evidence="14">
        <text>a 5,6-dihydrouridine in mRNA + NAD(+) = a uridine in mRNA + NADH + H(+)</text>
        <dbReference type="Rhea" id="RHEA:69851"/>
        <dbReference type="Rhea" id="RHEA-COMP:14658"/>
        <dbReference type="Rhea" id="RHEA-COMP:17789"/>
        <dbReference type="ChEBI" id="CHEBI:15378"/>
        <dbReference type="ChEBI" id="CHEBI:57540"/>
        <dbReference type="ChEBI" id="CHEBI:57945"/>
        <dbReference type="ChEBI" id="CHEBI:65315"/>
        <dbReference type="ChEBI" id="CHEBI:74443"/>
    </reaction>
    <physiologicalReaction direction="right-to-left" evidence="14">
        <dbReference type="Rhea" id="RHEA:69853"/>
    </physiologicalReaction>
</comment>
<keyword evidence="3 18" id="KW-0288">FMN</keyword>
<dbReference type="PROSITE" id="PS01136">
    <property type="entry name" value="UPF0034"/>
    <property type="match status" value="1"/>
</dbReference>
<keyword evidence="21" id="KW-1185">Reference proteome</keyword>
<dbReference type="EC" id="1.3.1.-" evidence="18"/>
<comment type="similarity">
    <text evidence="18">Belongs to the dus family. Dus3 subfamily.</text>
</comment>
<evidence type="ECO:0000256" key="1">
    <source>
        <dbReference type="ARBA" id="ARBA00001917"/>
    </source>
</evidence>
<keyword evidence="7 17" id="KW-0863">Zinc-finger</keyword>
<keyword evidence="6 17" id="KW-0479">Metal-binding</keyword>
<evidence type="ECO:0000259" key="20">
    <source>
        <dbReference type="PROSITE" id="PS50103"/>
    </source>
</evidence>
<keyword evidence="2 18" id="KW-0285">Flavoprotein</keyword>
<dbReference type="PANTHER" id="PTHR45846:SF1">
    <property type="entry name" value="TRNA-DIHYDROURIDINE(47) SYNTHASE [NAD(P)(+)]-LIKE"/>
    <property type="match status" value="1"/>
</dbReference>
<keyword evidence="11" id="KW-0520">NAD</keyword>
<evidence type="ECO:0000256" key="9">
    <source>
        <dbReference type="ARBA" id="ARBA00022857"/>
    </source>
</evidence>
<feature type="domain" description="C3H1-type" evidence="20">
    <location>
        <begin position="70"/>
        <end position="98"/>
    </location>
</feature>
<evidence type="ECO:0000256" key="5">
    <source>
        <dbReference type="ARBA" id="ARBA00022694"/>
    </source>
</evidence>
<evidence type="ECO:0000256" key="2">
    <source>
        <dbReference type="ARBA" id="ARBA00022630"/>
    </source>
</evidence>
<feature type="zinc finger region" description="C3H1-type" evidence="17">
    <location>
        <begin position="70"/>
        <end position="98"/>
    </location>
</feature>
<feature type="region of interest" description="Disordered" evidence="19">
    <location>
        <begin position="319"/>
        <end position="373"/>
    </location>
</feature>
<feature type="region of interest" description="Disordered" evidence="19">
    <location>
        <begin position="42"/>
        <end position="70"/>
    </location>
</feature>
<keyword evidence="4" id="KW-0507">mRNA processing</keyword>
<dbReference type="Gene3D" id="4.10.1000.10">
    <property type="entry name" value="Zinc finger, CCCH-type"/>
    <property type="match status" value="1"/>
</dbReference>
<dbReference type="Pfam" id="PF01207">
    <property type="entry name" value="Dus"/>
    <property type="match status" value="1"/>
</dbReference>
<evidence type="ECO:0000313" key="22">
    <source>
        <dbReference type="RefSeq" id="XP_014676056.1"/>
    </source>
</evidence>
<feature type="compositionally biased region" description="Basic residues" evidence="19">
    <location>
        <begin position="52"/>
        <end position="66"/>
    </location>
</feature>
<evidence type="ECO:0000256" key="10">
    <source>
        <dbReference type="ARBA" id="ARBA00023002"/>
    </source>
</evidence>
<evidence type="ECO:0000256" key="16">
    <source>
        <dbReference type="ARBA" id="ARBA00049513"/>
    </source>
</evidence>
<keyword evidence="5 18" id="KW-0819">tRNA processing</keyword>
<evidence type="ECO:0000256" key="7">
    <source>
        <dbReference type="ARBA" id="ARBA00022771"/>
    </source>
</evidence>
<dbReference type="SUPFAM" id="SSF90229">
    <property type="entry name" value="CCCH zinc finger"/>
    <property type="match status" value="1"/>
</dbReference>
<dbReference type="SMART" id="SM00356">
    <property type="entry name" value="ZnF_C3H1"/>
    <property type="match status" value="2"/>
</dbReference>
<evidence type="ECO:0000256" key="14">
    <source>
        <dbReference type="ARBA" id="ARBA00048342"/>
    </source>
</evidence>
<dbReference type="InterPro" id="IPR018517">
    <property type="entry name" value="tRNA_hU_synthase_CS"/>
</dbReference>
<keyword evidence="10 18" id="KW-0560">Oxidoreductase</keyword>
<evidence type="ECO:0000256" key="3">
    <source>
        <dbReference type="ARBA" id="ARBA00022643"/>
    </source>
</evidence>
<dbReference type="GeneID" id="106816026"/>
<dbReference type="Gene3D" id="3.20.20.70">
    <property type="entry name" value="Aldolase class I"/>
    <property type="match status" value="1"/>
</dbReference>
<evidence type="ECO:0000256" key="15">
    <source>
        <dbReference type="ARBA" id="ARBA00049447"/>
    </source>
</evidence>
<protein>
    <recommendedName>
        <fullName evidence="18">tRNA-dihydrouridine(47) synthase [NAD(P)(+)]</fullName>
        <ecNumber evidence="18">1.3.1.-</ecNumber>
    </recommendedName>
    <alternativeName>
        <fullName evidence="18">tRNA-dihydrouridine synthase 3</fullName>
    </alternativeName>
</protein>
<accession>A0ABM1EV35</accession>
<dbReference type="InterPro" id="IPR000571">
    <property type="entry name" value="Znf_CCCH"/>
</dbReference>
<name>A0ABM1EV35_PRICU</name>
<comment type="function">
    <text evidence="12">Catalyzes the synthesis of dihydrouridine, a modified base, in various RNAs, such as tRNAs, mRNAs and some long non-coding RNAs (lncRNAs). Mainly modifies the uridine in position 47 (U47) in the D-loop of most cytoplasmic tRNAs. Also able to mediate the formation of dihydrouridine in some mRNAs, thereby regulating their translation.</text>
</comment>
<evidence type="ECO:0000256" key="4">
    <source>
        <dbReference type="ARBA" id="ARBA00022664"/>
    </source>
</evidence>
<evidence type="ECO:0000256" key="12">
    <source>
        <dbReference type="ARBA" id="ARBA00045365"/>
    </source>
</evidence>
<dbReference type="InterPro" id="IPR013785">
    <property type="entry name" value="Aldolase_TIM"/>
</dbReference>
<evidence type="ECO:0000256" key="6">
    <source>
        <dbReference type="ARBA" id="ARBA00022723"/>
    </source>
</evidence>
<evidence type="ECO:0000313" key="21">
    <source>
        <dbReference type="Proteomes" id="UP000695022"/>
    </source>
</evidence>
<evidence type="ECO:0000256" key="8">
    <source>
        <dbReference type="ARBA" id="ARBA00022833"/>
    </source>
</evidence>
<dbReference type="SUPFAM" id="SSF51395">
    <property type="entry name" value="FMN-linked oxidoreductases"/>
    <property type="match status" value="1"/>
</dbReference>
<organism evidence="21 22">
    <name type="scientific">Priapulus caudatus</name>
    <name type="common">Priapulid worm</name>
    <dbReference type="NCBI Taxonomy" id="37621"/>
    <lineage>
        <taxon>Eukaryota</taxon>
        <taxon>Metazoa</taxon>
        <taxon>Ecdysozoa</taxon>
        <taxon>Scalidophora</taxon>
        <taxon>Priapulida</taxon>
        <taxon>Priapulimorpha</taxon>
        <taxon>Priapulimorphida</taxon>
        <taxon>Priapulidae</taxon>
        <taxon>Priapulus</taxon>
    </lineage>
</organism>
<dbReference type="CDD" id="cd02801">
    <property type="entry name" value="DUS_like_FMN"/>
    <property type="match status" value="1"/>
</dbReference>
<keyword evidence="9" id="KW-0521">NADP</keyword>
<dbReference type="InterPro" id="IPR035587">
    <property type="entry name" value="DUS-like_FMN-bd"/>
</dbReference>
<comment type="cofactor">
    <cofactor evidence="1 18">
        <name>FMN</name>
        <dbReference type="ChEBI" id="CHEBI:58210"/>
    </cofactor>
</comment>
<comment type="catalytic activity">
    <reaction evidence="16">
        <text>5,6-dihydrouridine(47) in tRNA + NADP(+) = uridine(47) in tRNA + NADPH + H(+)</text>
        <dbReference type="Rhea" id="RHEA:53360"/>
        <dbReference type="Rhea" id="RHEA-COMP:13539"/>
        <dbReference type="Rhea" id="RHEA-COMP:13540"/>
        <dbReference type="ChEBI" id="CHEBI:15378"/>
        <dbReference type="ChEBI" id="CHEBI:57783"/>
        <dbReference type="ChEBI" id="CHEBI:58349"/>
        <dbReference type="ChEBI" id="CHEBI:65315"/>
        <dbReference type="ChEBI" id="CHEBI:74443"/>
        <dbReference type="EC" id="1.3.1.89"/>
    </reaction>
    <physiologicalReaction direction="right-to-left" evidence="16">
        <dbReference type="Rhea" id="RHEA:53362"/>
    </physiologicalReaction>
</comment>
<evidence type="ECO:0000256" key="17">
    <source>
        <dbReference type="PROSITE-ProRule" id="PRU00723"/>
    </source>
</evidence>
<evidence type="ECO:0000256" key="13">
    <source>
        <dbReference type="ARBA" id="ARBA00048266"/>
    </source>
</evidence>
<evidence type="ECO:0000256" key="19">
    <source>
        <dbReference type="SAM" id="MobiDB-lite"/>
    </source>
</evidence>